<dbReference type="RefSeq" id="WP_279651014.1">
    <property type="nucleotide sequence ID" value="NZ_CP122539.1"/>
</dbReference>
<reference evidence="3 4" key="1">
    <citation type="submission" date="2023-04" db="EMBL/GenBank/DDBJ databases">
        <title>Tenacibaculum tangerinum sp. nov., isolated from sea tidal flat of South Korea.</title>
        <authorList>
            <person name="Lee S.H."/>
            <person name="Kim J.-J."/>
        </authorList>
    </citation>
    <scope>NUCLEOTIDE SEQUENCE [LARGE SCALE GENOMIC DNA]</scope>
    <source>
        <strain evidence="3 4">GRR-S3-23</strain>
    </source>
</reference>
<gene>
    <name evidence="3" type="ORF">P8625_13765</name>
</gene>
<dbReference type="CDD" id="cd16142">
    <property type="entry name" value="ARS_like"/>
    <property type="match status" value="1"/>
</dbReference>
<name>A0ABY8L1F9_9FLAO</name>
<organism evidence="3 4">
    <name type="scientific">Tenacibaculum tangerinum</name>
    <dbReference type="NCBI Taxonomy" id="3038772"/>
    <lineage>
        <taxon>Bacteria</taxon>
        <taxon>Pseudomonadati</taxon>
        <taxon>Bacteroidota</taxon>
        <taxon>Flavobacteriia</taxon>
        <taxon>Flavobacteriales</taxon>
        <taxon>Flavobacteriaceae</taxon>
        <taxon>Tenacibaculum</taxon>
    </lineage>
</organism>
<keyword evidence="4" id="KW-1185">Reference proteome</keyword>
<dbReference type="PANTHER" id="PTHR43751:SF2">
    <property type="entry name" value="SULFATASE N-TERMINAL DOMAIN-CONTAINING PROTEIN"/>
    <property type="match status" value="1"/>
</dbReference>
<evidence type="ECO:0000313" key="3">
    <source>
        <dbReference type="EMBL" id="WGH75124.1"/>
    </source>
</evidence>
<evidence type="ECO:0000313" key="4">
    <source>
        <dbReference type="Proteomes" id="UP001232001"/>
    </source>
</evidence>
<dbReference type="Gene3D" id="3.40.720.10">
    <property type="entry name" value="Alkaline Phosphatase, subunit A"/>
    <property type="match status" value="1"/>
</dbReference>
<dbReference type="Gene3D" id="3.30.1120.10">
    <property type="match status" value="1"/>
</dbReference>
<protein>
    <submittedName>
        <fullName evidence="3">Arylsulfatase</fullName>
    </submittedName>
</protein>
<dbReference type="Proteomes" id="UP001232001">
    <property type="component" value="Chromosome"/>
</dbReference>
<dbReference type="PANTHER" id="PTHR43751">
    <property type="entry name" value="SULFATASE"/>
    <property type="match status" value="1"/>
</dbReference>
<dbReference type="SUPFAM" id="SSF53649">
    <property type="entry name" value="Alkaline phosphatase-like"/>
    <property type="match status" value="1"/>
</dbReference>
<proteinExistence type="predicted"/>
<feature type="chain" id="PRO_5045859032" evidence="1">
    <location>
        <begin position="21"/>
        <end position="519"/>
    </location>
</feature>
<feature type="domain" description="Sulfatase N-terminal" evidence="2">
    <location>
        <begin position="26"/>
        <end position="373"/>
    </location>
</feature>
<dbReference type="InterPro" id="IPR017850">
    <property type="entry name" value="Alkaline_phosphatase_core_sf"/>
</dbReference>
<dbReference type="InterPro" id="IPR052701">
    <property type="entry name" value="GAG_Ulvan_Degrading_Sulfatases"/>
</dbReference>
<sequence>MKSKISYLFALLLLSSLGFAQKNDKPNILVIMSDDVGWQNVSAYGLGTVGYHTPNLDRIGKEGIIFTDHYAQPSCTAGRAAFITGQYPIRSGMTTVGRPGDALGLQAGSPSIGEVMKDQGYLTAQYGKNHLGDQNEHLPTVHGFDEFYGNLYHQNVSEEEFNNDYPDDPSYKKNYGPRGVLDIVATNTFDDTKDPRFGVVGKQKILNEEVLTLEKMATIDRDFFNRAKTFMNKAQSKKKPFFVYLNPVRMHMHTHLTDESRYLAREFTTGDDKYGSGLIEHDAMVGDLLDYMKENNLLENTIVVYTVDNGPEHSAMFHGGATPFRGEKMTTYEGGLRVPAMVMWPGKIKPGKVLNGIQTHMELFTTLAAAAGANDIRETMKKEKKQYIDGYNHLNYWLGKTDKSSRTNFLYFYESDLKAIRMGNWKVNFQGTDTYYGSYEKFKFPMMFNLRMDPFESYTSDQAQTWAIQSKQFVNDFINMNLNEFVTSMKQYPPVQKPKSLDFSGMMNKLLENMNRSGH</sequence>
<dbReference type="EMBL" id="CP122539">
    <property type="protein sequence ID" value="WGH75124.1"/>
    <property type="molecule type" value="Genomic_DNA"/>
</dbReference>
<keyword evidence="1" id="KW-0732">Signal</keyword>
<dbReference type="Pfam" id="PF00884">
    <property type="entry name" value="Sulfatase"/>
    <property type="match status" value="1"/>
</dbReference>
<evidence type="ECO:0000259" key="2">
    <source>
        <dbReference type="Pfam" id="PF00884"/>
    </source>
</evidence>
<accession>A0ABY8L1F9</accession>
<evidence type="ECO:0000256" key="1">
    <source>
        <dbReference type="SAM" id="SignalP"/>
    </source>
</evidence>
<dbReference type="InterPro" id="IPR000917">
    <property type="entry name" value="Sulfatase_N"/>
</dbReference>
<feature type="signal peptide" evidence="1">
    <location>
        <begin position="1"/>
        <end position="20"/>
    </location>
</feature>